<dbReference type="Proteomes" id="UP001195483">
    <property type="component" value="Unassembled WGS sequence"/>
</dbReference>
<reference evidence="2" key="2">
    <citation type="journal article" date="2021" name="Genome Biol. Evol.">
        <title>Developing a high-quality reference genome for a parasitic bivalve with doubly uniparental inheritance (Bivalvia: Unionida).</title>
        <authorList>
            <person name="Smith C.H."/>
        </authorList>
    </citation>
    <scope>NUCLEOTIDE SEQUENCE</scope>
    <source>
        <strain evidence="2">CHS0354</strain>
        <tissue evidence="2">Mantle</tissue>
    </source>
</reference>
<feature type="compositionally biased region" description="Basic and acidic residues" evidence="1">
    <location>
        <begin position="15"/>
        <end position="35"/>
    </location>
</feature>
<organism evidence="2 3">
    <name type="scientific">Potamilus streckersoni</name>
    <dbReference type="NCBI Taxonomy" id="2493646"/>
    <lineage>
        <taxon>Eukaryota</taxon>
        <taxon>Metazoa</taxon>
        <taxon>Spiralia</taxon>
        <taxon>Lophotrochozoa</taxon>
        <taxon>Mollusca</taxon>
        <taxon>Bivalvia</taxon>
        <taxon>Autobranchia</taxon>
        <taxon>Heteroconchia</taxon>
        <taxon>Palaeoheterodonta</taxon>
        <taxon>Unionida</taxon>
        <taxon>Unionoidea</taxon>
        <taxon>Unionidae</taxon>
        <taxon>Ambleminae</taxon>
        <taxon>Lampsilini</taxon>
        <taxon>Potamilus</taxon>
    </lineage>
</organism>
<sequence length="210" mass="24567">MYLKLSHLIVFLTDHRGDHRPSDGDAEKVETDNRNHNSLSPGNELHPVIEGNHVLGEQAKHITSVQVVQSDNTLPYQEIPKKRHHRRSRRQHEKDVTNLPDTIEDHVPDCHEKKRKHSKSHHHHEETDANDLSDNAMEKGQEMHKKKRKHRKSHVDAETDDTNLSDTALVHSLLDILEDDNRRRKERRKKKKRKRNQDNCIEKSEGVNVS</sequence>
<reference evidence="2" key="1">
    <citation type="journal article" date="2021" name="Genome Biol. Evol.">
        <title>A High-Quality Reference Genome for a Parasitic Bivalve with Doubly Uniparental Inheritance (Bivalvia: Unionida).</title>
        <authorList>
            <person name="Smith C.H."/>
        </authorList>
    </citation>
    <scope>NUCLEOTIDE SEQUENCE</scope>
    <source>
        <strain evidence="2">CHS0354</strain>
    </source>
</reference>
<proteinExistence type="predicted"/>
<gene>
    <name evidence="2" type="ORF">CHS0354_027303</name>
</gene>
<keyword evidence="3" id="KW-1185">Reference proteome</keyword>
<accession>A0AAE0TEJ9</accession>
<dbReference type="AlphaFoldDB" id="A0AAE0TEJ9"/>
<feature type="region of interest" description="Disordered" evidence="1">
    <location>
        <begin position="15"/>
        <end position="45"/>
    </location>
</feature>
<evidence type="ECO:0000313" key="3">
    <source>
        <dbReference type="Proteomes" id="UP001195483"/>
    </source>
</evidence>
<name>A0AAE0TEJ9_9BIVA</name>
<feature type="compositionally biased region" description="Basic residues" evidence="1">
    <location>
        <begin position="144"/>
        <end position="153"/>
    </location>
</feature>
<evidence type="ECO:0000313" key="2">
    <source>
        <dbReference type="EMBL" id="KAK3608947.1"/>
    </source>
</evidence>
<reference evidence="2" key="3">
    <citation type="submission" date="2023-05" db="EMBL/GenBank/DDBJ databases">
        <authorList>
            <person name="Smith C.H."/>
        </authorList>
    </citation>
    <scope>NUCLEOTIDE SEQUENCE</scope>
    <source>
        <strain evidence="2">CHS0354</strain>
        <tissue evidence="2">Mantle</tissue>
    </source>
</reference>
<evidence type="ECO:0000256" key="1">
    <source>
        <dbReference type="SAM" id="MobiDB-lite"/>
    </source>
</evidence>
<comment type="caution">
    <text evidence="2">The sequence shown here is derived from an EMBL/GenBank/DDBJ whole genome shotgun (WGS) entry which is preliminary data.</text>
</comment>
<feature type="compositionally biased region" description="Basic and acidic residues" evidence="1">
    <location>
        <begin position="196"/>
        <end position="210"/>
    </location>
</feature>
<feature type="region of interest" description="Disordered" evidence="1">
    <location>
        <begin position="73"/>
        <end position="210"/>
    </location>
</feature>
<dbReference type="EMBL" id="JAEAOA010001644">
    <property type="protein sequence ID" value="KAK3608947.1"/>
    <property type="molecule type" value="Genomic_DNA"/>
</dbReference>
<protein>
    <submittedName>
        <fullName evidence="2">Uncharacterized protein</fullName>
    </submittedName>
</protein>
<feature type="compositionally biased region" description="Basic residues" evidence="1">
    <location>
        <begin position="184"/>
        <end position="195"/>
    </location>
</feature>
<feature type="compositionally biased region" description="Basic residues" evidence="1">
    <location>
        <begin position="113"/>
        <end position="122"/>
    </location>
</feature>
<feature type="compositionally biased region" description="Basic residues" evidence="1">
    <location>
        <begin position="81"/>
        <end position="91"/>
    </location>
</feature>
<feature type="compositionally biased region" description="Basic and acidic residues" evidence="1">
    <location>
        <begin position="103"/>
        <end position="112"/>
    </location>
</feature>